<dbReference type="Pfam" id="PF09393">
    <property type="entry name" value="DUF2001"/>
    <property type="match status" value="1"/>
</dbReference>
<protein>
    <submittedName>
        <fullName evidence="1">Terminase</fullName>
    </submittedName>
</protein>
<dbReference type="InterPro" id="IPR018989">
    <property type="entry name" value="DUF2001"/>
</dbReference>
<evidence type="ECO:0000313" key="2">
    <source>
        <dbReference type="Proteomes" id="UP000266552"/>
    </source>
</evidence>
<dbReference type="InterPro" id="IPR038628">
    <property type="entry name" value="XkdM-like_sf"/>
</dbReference>
<gene>
    <name evidence="1" type="ORF">D5F53_00115</name>
</gene>
<dbReference type="KEGG" id="plw:D5F53_00115"/>
<dbReference type="SUPFAM" id="SSF69279">
    <property type="entry name" value="Phage tail proteins"/>
    <property type="match status" value="1"/>
</dbReference>
<dbReference type="Proteomes" id="UP000266552">
    <property type="component" value="Chromosome"/>
</dbReference>
<proteinExistence type="predicted"/>
<evidence type="ECO:0000313" key="1">
    <source>
        <dbReference type="EMBL" id="AYB47684.1"/>
    </source>
</evidence>
<dbReference type="AlphaFoldDB" id="A0A385TXM6"/>
<dbReference type="Gene3D" id="2.30.110.40">
    <property type="entry name" value="Phage tail tube protein"/>
    <property type="match status" value="1"/>
</dbReference>
<sequence length="137" mass="15220">MGNQVVSGNDANVWVNNEIWPDLKSLEYKMTGEFEDVTFLGDPRTYKKYMGFGGEGTLTSNKIRSRGISIMAEAFKTGEMPDIRIVTKIQNRSTGKAERVALLGVIFSEFGASTEAKSISEEELPFTFSDFEILGTM</sequence>
<accession>A0A385TXM6</accession>
<reference evidence="1 2" key="1">
    <citation type="submission" date="2018-09" db="EMBL/GenBank/DDBJ databases">
        <title>Genome Sequence of Paenibacillus lautus Strain E7593-69, Azo Dye-Degrading Bacteria, Isolated from Commercial Tattoo Inks.</title>
        <authorList>
            <person name="Nho S.W."/>
            <person name="Kim S.-J."/>
            <person name="Kweon O."/>
            <person name="Cerniglia C.E."/>
        </authorList>
    </citation>
    <scope>NUCLEOTIDE SEQUENCE [LARGE SCALE GENOMIC DNA]</scope>
    <source>
        <strain evidence="1 2">E7593-69</strain>
    </source>
</reference>
<organism evidence="1 2">
    <name type="scientific">Paenibacillus lautus</name>
    <name type="common">Bacillus lautus</name>
    <dbReference type="NCBI Taxonomy" id="1401"/>
    <lineage>
        <taxon>Bacteria</taxon>
        <taxon>Bacillati</taxon>
        <taxon>Bacillota</taxon>
        <taxon>Bacilli</taxon>
        <taxon>Bacillales</taxon>
        <taxon>Paenibacillaceae</taxon>
        <taxon>Paenibacillus</taxon>
    </lineage>
</organism>
<keyword evidence="2" id="KW-1185">Reference proteome</keyword>
<dbReference type="EMBL" id="CP032412">
    <property type="protein sequence ID" value="AYB47684.1"/>
    <property type="molecule type" value="Genomic_DNA"/>
</dbReference>
<name>A0A385TXM6_PAELA</name>